<proteinExistence type="predicted"/>
<name>A0A7V9Z061_9BACL</name>
<comment type="caution">
    <text evidence="2">The sequence shown here is derived from an EMBL/GenBank/DDBJ whole genome shotgun (WGS) entry which is preliminary data.</text>
</comment>
<gene>
    <name evidence="2" type="ORF">HNQ85_001800</name>
</gene>
<evidence type="ECO:0000313" key="3">
    <source>
        <dbReference type="Proteomes" id="UP000580891"/>
    </source>
</evidence>
<sequence length="52" mass="6338">MVFDYILTTFFQMWFDMYSENLFLDSFFIFFVIGVYVSAVMEMLSWPKLNVL</sequence>
<evidence type="ECO:0000313" key="2">
    <source>
        <dbReference type="EMBL" id="MBA2871530.1"/>
    </source>
</evidence>
<keyword evidence="3" id="KW-1185">Reference proteome</keyword>
<keyword evidence="1" id="KW-0472">Membrane</keyword>
<keyword evidence="1" id="KW-0812">Transmembrane</keyword>
<keyword evidence="1" id="KW-1133">Transmembrane helix</keyword>
<dbReference type="Proteomes" id="UP000580891">
    <property type="component" value="Unassembled WGS sequence"/>
</dbReference>
<dbReference type="EMBL" id="JACDUU010000003">
    <property type="protein sequence ID" value="MBA2871530.1"/>
    <property type="molecule type" value="Genomic_DNA"/>
</dbReference>
<accession>A0A7V9Z061</accession>
<evidence type="ECO:0000256" key="1">
    <source>
        <dbReference type="SAM" id="Phobius"/>
    </source>
</evidence>
<feature type="transmembrane region" description="Helical" evidence="1">
    <location>
        <begin position="22"/>
        <end position="44"/>
    </location>
</feature>
<dbReference type="AlphaFoldDB" id="A0A7V9Z061"/>
<organism evidence="2 3">
    <name type="scientific">[Anoxybacillus] calidus</name>
    <dbReference type="NCBI Taxonomy" id="575178"/>
    <lineage>
        <taxon>Bacteria</taxon>
        <taxon>Bacillati</taxon>
        <taxon>Bacillota</taxon>
        <taxon>Bacilli</taxon>
        <taxon>Bacillales</taxon>
        <taxon>Anoxybacillaceae</taxon>
        <taxon>Paranoxybacillus</taxon>
    </lineage>
</organism>
<reference evidence="2 3" key="1">
    <citation type="submission" date="2020-07" db="EMBL/GenBank/DDBJ databases">
        <title>Genomic Encyclopedia of Type Strains, Phase IV (KMG-IV): sequencing the most valuable type-strain genomes for metagenomic binning, comparative biology and taxonomic classification.</title>
        <authorList>
            <person name="Goeker M."/>
        </authorList>
    </citation>
    <scope>NUCLEOTIDE SEQUENCE [LARGE SCALE GENOMIC DNA]</scope>
    <source>
        <strain evidence="2 3">DSM 25220</strain>
    </source>
</reference>
<protein>
    <submittedName>
        <fullName evidence="2">Uncharacterized protein</fullName>
    </submittedName>
</protein>